<dbReference type="SUPFAM" id="SSF50475">
    <property type="entry name" value="FMN-binding split barrel"/>
    <property type="match status" value="1"/>
</dbReference>
<gene>
    <name evidence="6" type="ORF">BJY28_002446</name>
</gene>
<keyword evidence="4 6" id="KW-0560">Oxidoreductase</keyword>
<evidence type="ECO:0000256" key="1">
    <source>
        <dbReference type="ARBA" id="ARBA00001917"/>
    </source>
</evidence>
<organism evidence="6 7">
    <name type="scientific">Janibacter alkaliphilus</name>
    <dbReference type="NCBI Taxonomy" id="1069963"/>
    <lineage>
        <taxon>Bacteria</taxon>
        <taxon>Bacillati</taxon>
        <taxon>Actinomycetota</taxon>
        <taxon>Actinomycetes</taxon>
        <taxon>Micrococcales</taxon>
        <taxon>Intrasporangiaceae</taxon>
        <taxon>Janibacter</taxon>
    </lineage>
</organism>
<keyword evidence="2" id="KW-0285">Flavoprotein</keyword>
<dbReference type="PANTHER" id="PTHR10851">
    <property type="entry name" value="PYRIDOXINE-5-PHOSPHATE OXIDASE"/>
    <property type="match status" value="1"/>
</dbReference>
<evidence type="ECO:0000313" key="7">
    <source>
        <dbReference type="Proteomes" id="UP000592181"/>
    </source>
</evidence>
<dbReference type="Gene3D" id="2.30.110.10">
    <property type="entry name" value="Electron Transport, Fmn-binding Protein, Chain A"/>
    <property type="match status" value="1"/>
</dbReference>
<dbReference type="InterPro" id="IPR000659">
    <property type="entry name" value="Pyridox_Oxase"/>
</dbReference>
<dbReference type="InterPro" id="IPR011576">
    <property type="entry name" value="Pyridox_Oxase_N"/>
</dbReference>
<dbReference type="RefSeq" id="WP_343037094.1">
    <property type="nucleotide sequence ID" value="NZ_JACBZX010000001.1"/>
</dbReference>
<comment type="caution">
    <text evidence="6">The sequence shown here is derived from an EMBL/GenBank/DDBJ whole genome shotgun (WGS) entry which is preliminary data.</text>
</comment>
<comment type="cofactor">
    <cofactor evidence="1">
        <name>FMN</name>
        <dbReference type="ChEBI" id="CHEBI:58210"/>
    </cofactor>
</comment>
<sequence length="155" mass="16907">MSIADRLRTVPTLTGTPPHLDLDDLPSDPQDLALAWLDAAIDGDVPEPIAVTLATVDAEGVPDARTLLLKDVDERGWAFAGTGSSRKADHLADNPAAALNLWWQPQMRAVRVRRPVVEASPQECEADLAARSPQARAAVPPGEWRVWRVQPPWSR</sequence>
<protein>
    <submittedName>
        <fullName evidence="6">Pyridoxamine 5'-phosphate oxidase</fullName>
        <ecNumber evidence="6">1.4.3.5</ecNumber>
    </submittedName>
</protein>
<evidence type="ECO:0000256" key="2">
    <source>
        <dbReference type="ARBA" id="ARBA00022630"/>
    </source>
</evidence>
<dbReference type="Pfam" id="PF01243">
    <property type="entry name" value="PNPOx_N"/>
    <property type="match status" value="1"/>
</dbReference>
<feature type="domain" description="Pyridoxamine 5'-phosphate oxidase N-terminal" evidence="5">
    <location>
        <begin position="38"/>
        <end position="130"/>
    </location>
</feature>
<evidence type="ECO:0000259" key="5">
    <source>
        <dbReference type="Pfam" id="PF01243"/>
    </source>
</evidence>
<dbReference type="EMBL" id="JACBZX010000001">
    <property type="protein sequence ID" value="NYG37977.1"/>
    <property type="molecule type" value="Genomic_DNA"/>
</dbReference>
<reference evidence="6 7" key="1">
    <citation type="submission" date="2020-07" db="EMBL/GenBank/DDBJ databases">
        <title>Sequencing the genomes of 1000 actinobacteria strains.</title>
        <authorList>
            <person name="Klenk H.-P."/>
        </authorList>
    </citation>
    <scope>NUCLEOTIDE SEQUENCE [LARGE SCALE GENOMIC DNA]</scope>
    <source>
        <strain evidence="6 7">DSM 24723</strain>
    </source>
</reference>
<dbReference type="GO" id="GO:0010181">
    <property type="term" value="F:FMN binding"/>
    <property type="evidence" value="ECO:0007669"/>
    <property type="project" value="InterPro"/>
</dbReference>
<dbReference type="Proteomes" id="UP000592181">
    <property type="component" value="Unassembled WGS sequence"/>
</dbReference>
<evidence type="ECO:0000256" key="3">
    <source>
        <dbReference type="ARBA" id="ARBA00022643"/>
    </source>
</evidence>
<accession>A0A852X6C3</accession>
<dbReference type="AlphaFoldDB" id="A0A852X6C3"/>
<keyword evidence="3" id="KW-0288">FMN</keyword>
<dbReference type="InterPro" id="IPR012349">
    <property type="entry name" value="Split_barrel_FMN-bd"/>
</dbReference>
<evidence type="ECO:0000313" key="6">
    <source>
        <dbReference type="EMBL" id="NYG37977.1"/>
    </source>
</evidence>
<name>A0A852X6C3_9MICO</name>
<dbReference type="PANTHER" id="PTHR10851:SF0">
    <property type="entry name" value="PYRIDOXINE-5'-PHOSPHATE OXIDASE"/>
    <property type="match status" value="1"/>
</dbReference>
<dbReference type="EC" id="1.4.3.5" evidence="6"/>
<dbReference type="GO" id="GO:0004733">
    <property type="term" value="F:pyridoxamine phosphate oxidase activity"/>
    <property type="evidence" value="ECO:0007669"/>
    <property type="project" value="UniProtKB-EC"/>
</dbReference>
<proteinExistence type="predicted"/>
<evidence type="ECO:0000256" key="4">
    <source>
        <dbReference type="ARBA" id="ARBA00023002"/>
    </source>
</evidence>
<keyword evidence="7" id="KW-1185">Reference proteome</keyword>
<dbReference type="GO" id="GO:0008615">
    <property type="term" value="P:pyridoxine biosynthetic process"/>
    <property type="evidence" value="ECO:0007669"/>
    <property type="project" value="InterPro"/>
</dbReference>